<protein>
    <submittedName>
        <fullName evidence="7">G2/M B-type cyclin Cdc13</fullName>
    </submittedName>
</protein>
<keyword evidence="8" id="KW-1185">Reference proteome</keyword>
<feature type="domain" description="Cyclin C-terminal" evidence="6">
    <location>
        <begin position="116"/>
        <end position="231"/>
    </location>
</feature>
<dbReference type="VEuPathDB" id="MicrosporidiaDB:DI09_135p70"/>
<dbReference type="HOGENOM" id="CLU_020695_2_4_1"/>
<evidence type="ECO:0000256" key="4">
    <source>
        <dbReference type="RuleBase" id="RU000383"/>
    </source>
</evidence>
<evidence type="ECO:0000259" key="5">
    <source>
        <dbReference type="SMART" id="SM00385"/>
    </source>
</evidence>
<evidence type="ECO:0000313" key="8">
    <source>
        <dbReference type="Proteomes" id="UP000029725"/>
    </source>
</evidence>
<feature type="domain" description="Cyclin-like" evidence="5">
    <location>
        <begin position="23"/>
        <end position="107"/>
    </location>
</feature>
<accession>A0A098VV37</accession>
<dbReference type="Gene3D" id="1.10.472.10">
    <property type="entry name" value="Cyclin-like"/>
    <property type="match status" value="2"/>
</dbReference>
<keyword evidence="1" id="KW-0132">Cell division</keyword>
<comment type="caution">
    <text evidence="7">The sequence shown here is derived from an EMBL/GenBank/DDBJ whole genome shotgun (WGS) entry which is preliminary data.</text>
</comment>
<dbReference type="CDD" id="cd20512">
    <property type="entry name" value="CYCLIN_CLBs_yeast_rpt2"/>
    <property type="match status" value="1"/>
</dbReference>
<dbReference type="GeneID" id="25258328"/>
<gene>
    <name evidence="7" type="ORF">DI09_135p70</name>
</gene>
<dbReference type="InterPro" id="IPR013763">
    <property type="entry name" value="Cyclin-like_dom"/>
</dbReference>
<comment type="similarity">
    <text evidence="4">Belongs to the cyclin family.</text>
</comment>
<sequence>MPDPNYISFQTEVTWAMRSVLVDWLVEINMKLKLLPETLFLAVYLTDRFLSIRTVSVTKLQLVGITATLIASKYEEILSPSISNFVYLSDNTFDDQEILKAEVYMLNSLQFNLSYPNPYMFLRRISKGDNYDIQTRTLAKYFLESSLLEHSFLSYPPSILAASAMYLARKMIFPKTDWNQRMSFFSGYSEPQLMPCAKSYISFFQRPLAHETVFKKFSSRRLLKASIFVRDYMVKLQGQTSSTTPAQ</sequence>
<dbReference type="PIRSF" id="PIRSF001771">
    <property type="entry name" value="Cyclin_A_B_D_E"/>
    <property type="match status" value="1"/>
</dbReference>
<keyword evidence="3" id="KW-0131">Cell cycle</keyword>
<evidence type="ECO:0000256" key="2">
    <source>
        <dbReference type="ARBA" id="ARBA00023127"/>
    </source>
</evidence>
<feature type="domain" description="Cyclin-like" evidence="5">
    <location>
        <begin position="120"/>
        <end position="202"/>
    </location>
</feature>
<dbReference type="GO" id="GO:0051301">
    <property type="term" value="P:cell division"/>
    <property type="evidence" value="ECO:0007669"/>
    <property type="project" value="UniProtKB-KW"/>
</dbReference>
<dbReference type="SMART" id="SM01332">
    <property type="entry name" value="Cyclin_C"/>
    <property type="match status" value="1"/>
</dbReference>
<evidence type="ECO:0000256" key="1">
    <source>
        <dbReference type="ARBA" id="ARBA00022618"/>
    </source>
</evidence>
<dbReference type="EMBL" id="JMKJ01000039">
    <property type="protein sequence ID" value="KGG52790.1"/>
    <property type="molecule type" value="Genomic_DNA"/>
</dbReference>
<keyword evidence="2 4" id="KW-0195">Cyclin</keyword>
<proteinExistence type="inferred from homology"/>
<evidence type="ECO:0000256" key="3">
    <source>
        <dbReference type="ARBA" id="ARBA00023306"/>
    </source>
</evidence>
<dbReference type="Pfam" id="PF00134">
    <property type="entry name" value="Cyclin_N"/>
    <property type="match status" value="1"/>
</dbReference>
<organism evidence="7 8">
    <name type="scientific">Mitosporidium daphniae</name>
    <dbReference type="NCBI Taxonomy" id="1485682"/>
    <lineage>
        <taxon>Eukaryota</taxon>
        <taxon>Fungi</taxon>
        <taxon>Fungi incertae sedis</taxon>
        <taxon>Microsporidia</taxon>
        <taxon>Mitosporidium</taxon>
    </lineage>
</organism>
<dbReference type="InterPro" id="IPR036915">
    <property type="entry name" value="Cyclin-like_sf"/>
</dbReference>
<dbReference type="OrthoDB" id="5590282at2759"/>
<dbReference type="AlphaFoldDB" id="A0A098VV37"/>
<dbReference type="InterPro" id="IPR006671">
    <property type="entry name" value="Cyclin_N"/>
</dbReference>
<name>A0A098VV37_9MICR</name>
<dbReference type="RefSeq" id="XP_013239226.1">
    <property type="nucleotide sequence ID" value="XM_013383772.1"/>
</dbReference>
<dbReference type="FunFam" id="1.10.472.10:FF:000001">
    <property type="entry name" value="G2/mitotic-specific cyclin"/>
    <property type="match status" value="1"/>
</dbReference>
<dbReference type="InterPro" id="IPR039361">
    <property type="entry name" value="Cyclin"/>
</dbReference>
<dbReference type="SUPFAM" id="SSF47954">
    <property type="entry name" value="Cyclin-like"/>
    <property type="match status" value="2"/>
</dbReference>
<dbReference type="SMART" id="SM00385">
    <property type="entry name" value="CYCLIN"/>
    <property type="match status" value="2"/>
</dbReference>
<evidence type="ECO:0000259" key="6">
    <source>
        <dbReference type="SMART" id="SM01332"/>
    </source>
</evidence>
<reference evidence="7 8" key="1">
    <citation type="submission" date="2014-04" db="EMBL/GenBank/DDBJ databases">
        <title>A new species of microsporidia sheds light on the evolution of extreme parasitism.</title>
        <authorList>
            <person name="Haag K.L."/>
            <person name="James T.Y."/>
            <person name="Larsson R."/>
            <person name="Schaer T.M."/>
            <person name="Refardt D."/>
            <person name="Pombert J.-F."/>
            <person name="Ebert D."/>
        </authorList>
    </citation>
    <scope>NUCLEOTIDE SEQUENCE [LARGE SCALE GENOMIC DNA]</scope>
    <source>
        <strain evidence="7 8">UGP3</strain>
        <tissue evidence="7">Spores</tissue>
    </source>
</reference>
<dbReference type="PANTHER" id="PTHR10177">
    <property type="entry name" value="CYCLINS"/>
    <property type="match status" value="1"/>
</dbReference>
<dbReference type="InterPro" id="IPR004367">
    <property type="entry name" value="Cyclin_C-dom"/>
</dbReference>
<dbReference type="Pfam" id="PF02984">
    <property type="entry name" value="Cyclin_C"/>
    <property type="match status" value="1"/>
</dbReference>
<dbReference type="InterPro" id="IPR046965">
    <property type="entry name" value="Cyclin_A/B-like"/>
</dbReference>
<dbReference type="Proteomes" id="UP000029725">
    <property type="component" value="Unassembled WGS sequence"/>
</dbReference>
<dbReference type="GO" id="GO:0044772">
    <property type="term" value="P:mitotic cell cycle phase transition"/>
    <property type="evidence" value="ECO:0007669"/>
    <property type="project" value="InterPro"/>
</dbReference>
<dbReference type="GO" id="GO:0016538">
    <property type="term" value="F:cyclin-dependent protein serine/threonine kinase regulator activity"/>
    <property type="evidence" value="ECO:0007669"/>
    <property type="project" value="InterPro"/>
</dbReference>
<evidence type="ECO:0000313" key="7">
    <source>
        <dbReference type="EMBL" id="KGG52790.1"/>
    </source>
</evidence>